<feature type="non-terminal residue" evidence="1">
    <location>
        <position position="1"/>
    </location>
</feature>
<sequence length="155" mass="17310">VLDYEKTAFWCRLCRNTGHLHASCPFNKIQKSKKNGSTSSSGWGFVNPDLVSASNFKDNLNNPTSDGKFVTEKKDIEMGFQENHLVVGGIKRGHTSESLELDQDYVPDNLRSLVNPNDLALVIPSNLGKWKEVKKQKNKKGCMDNIDDYFSSQGG</sequence>
<dbReference type="AlphaFoldDB" id="A0AA38G771"/>
<evidence type="ECO:0000313" key="2">
    <source>
        <dbReference type="Proteomes" id="UP000824469"/>
    </source>
</evidence>
<gene>
    <name evidence="1" type="ORF">KI387_019885</name>
</gene>
<proteinExistence type="predicted"/>
<evidence type="ECO:0000313" key="1">
    <source>
        <dbReference type="EMBL" id="KAH9318116.1"/>
    </source>
</evidence>
<dbReference type="EMBL" id="JAHRHJ020000004">
    <property type="protein sequence ID" value="KAH9318116.1"/>
    <property type="molecule type" value="Genomic_DNA"/>
</dbReference>
<keyword evidence="2" id="KW-1185">Reference proteome</keyword>
<protein>
    <submittedName>
        <fullName evidence="1">Uncharacterized protein</fullName>
    </submittedName>
</protein>
<feature type="non-terminal residue" evidence="1">
    <location>
        <position position="155"/>
    </location>
</feature>
<organism evidence="1 2">
    <name type="scientific">Taxus chinensis</name>
    <name type="common">Chinese yew</name>
    <name type="synonym">Taxus wallichiana var. chinensis</name>
    <dbReference type="NCBI Taxonomy" id="29808"/>
    <lineage>
        <taxon>Eukaryota</taxon>
        <taxon>Viridiplantae</taxon>
        <taxon>Streptophyta</taxon>
        <taxon>Embryophyta</taxon>
        <taxon>Tracheophyta</taxon>
        <taxon>Spermatophyta</taxon>
        <taxon>Pinopsida</taxon>
        <taxon>Pinidae</taxon>
        <taxon>Conifers II</taxon>
        <taxon>Cupressales</taxon>
        <taxon>Taxaceae</taxon>
        <taxon>Taxus</taxon>
    </lineage>
</organism>
<name>A0AA38G771_TAXCH</name>
<reference evidence="1 2" key="1">
    <citation type="journal article" date="2021" name="Nat. Plants">
        <title>The Taxus genome provides insights into paclitaxel biosynthesis.</title>
        <authorList>
            <person name="Xiong X."/>
            <person name="Gou J."/>
            <person name="Liao Q."/>
            <person name="Li Y."/>
            <person name="Zhou Q."/>
            <person name="Bi G."/>
            <person name="Li C."/>
            <person name="Du R."/>
            <person name="Wang X."/>
            <person name="Sun T."/>
            <person name="Guo L."/>
            <person name="Liang H."/>
            <person name="Lu P."/>
            <person name="Wu Y."/>
            <person name="Zhang Z."/>
            <person name="Ro D.K."/>
            <person name="Shang Y."/>
            <person name="Huang S."/>
            <person name="Yan J."/>
        </authorList>
    </citation>
    <scope>NUCLEOTIDE SEQUENCE [LARGE SCALE GENOMIC DNA]</scope>
    <source>
        <strain evidence="1">Ta-2019</strain>
    </source>
</reference>
<dbReference type="Proteomes" id="UP000824469">
    <property type="component" value="Unassembled WGS sequence"/>
</dbReference>
<accession>A0AA38G771</accession>
<comment type="caution">
    <text evidence="1">The sequence shown here is derived from an EMBL/GenBank/DDBJ whole genome shotgun (WGS) entry which is preliminary data.</text>
</comment>